<evidence type="ECO:0000313" key="6">
    <source>
        <dbReference type="Proteomes" id="UP000092884"/>
    </source>
</evidence>
<dbReference type="InterPro" id="IPR038577">
    <property type="entry name" value="GT10-like_C_sf"/>
</dbReference>
<dbReference type="Pfam" id="PF00852">
    <property type="entry name" value="Glyco_transf_10"/>
    <property type="match status" value="1"/>
</dbReference>
<evidence type="ECO:0000256" key="3">
    <source>
        <dbReference type="ARBA" id="ARBA00022679"/>
    </source>
</evidence>
<dbReference type="GO" id="GO:0016020">
    <property type="term" value="C:membrane"/>
    <property type="evidence" value="ECO:0007669"/>
    <property type="project" value="InterPro"/>
</dbReference>
<dbReference type="InterPro" id="IPR001503">
    <property type="entry name" value="Glyco_trans_10"/>
</dbReference>
<keyword evidence="3" id="KW-0808">Transferase</keyword>
<dbReference type="RefSeq" id="WP_066338296.1">
    <property type="nucleotide sequence ID" value="NZ_CP016503.1"/>
</dbReference>
<dbReference type="AlphaFoldDB" id="A0A1B1U3T0"/>
<evidence type="ECO:0000256" key="2">
    <source>
        <dbReference type="ARBA" id="ARBA00022676"/>
    </source>
</evidence>
<sequence length="358" mass="42006">MQEIKVRIVGDYSNEQIISWLKQQSHLGDCSYYSKGYKILYTTQDIPTDYTILINKVNQDTPVQSSSIWGIQQEPFIPGHFKYIIPFKNEFAKNPETYAQCSKVFAFVPELLECDSKFIPSPPYLYWLVDGWKRTLNFQEIKHLHLEKNKEISCIANTDKKAFPGHIQRSEFVNFLKTTQLPIDYFGGEKKHNTIPTKLEALQDYRYSIAIENSSTPFYFTEKITDCFLAGCMPFYYGAENIADFFPKESFVWIDITKPQEAQKIIQSVLKDKLWEKNQDFILEARRRVLEDYNFLQAMGEKIIQHFQTLPPPSHTSNKTNTIIKGYKRSFGISVLRNLQRLIFILLQPFRFFIKENS</sequence>
<dbReference type="Gene3D" id="3.40.50.11660">
    <property type="entry name" value="Glycosyl transferase family 10, C-terminal domain"/>
    <property type="match status" value="1"/>
</dbReference>
<dbReference type="InterPro" id="IPR055270">
    <property type="entry name" value="Glyco_tran_10_C"/>
</dbReference>
<keyword evidence="6" id="KW-1185">Reference proteome</keyword>
<proteinExistence type="inferred from homology"/>
<keyword evidence="2" id="KW-0328">Glycosyltransferase</keyword>
<dbReference type="EMBL" id="CP016503">
    <property type="protein sequence ID" value="ANV97382.1"/>
    <property type="molecule type" value="Genomic_DNA"/>
</dbReference>
<accession>A0A1B1U3T0</accession>
<protein>
    <recommendedName>
        <fullName evidence="4">Fucosyltransferase C-terminal domain-containing protein</fullName>
    </recommendedName>
</protein>
<evidence type="ECO:0000259" key="4">
    <source>
        <dbReference type="Pfam" id="PF00852"/>
    </source>
</evidence>
<organism evidence="5 6">
    <name type="scientific">Helicobacter enhydrae</name>
    <dbReference type="NCBI Taxonomy" id="222136"/>
    <lineage>
        <taxon>Bacteria</taxon>
        <taxon>Pseudomonadati</taxon>
        <taxon>Campylobacterota</taxon>
        <taxon>Epsilonproteobacteria</taxon>
        <taxon>Campylobacterales</taxon>
        <taxon>Helicobacteraceae</taxon>
        <taxon>Helicobacter</taxon>
    </lineage>
</organism>
<evidence type="ECO:0000313" key="5">
    <source>
        <dbReference type="EMBL" id="ANV97382.1"/>
    </source>
</evidence>
<reference evidence="6" key="1">
    <citation type="submission" date="2016-07" db="EMBL/GenBank/DDBJ databases">
        <authorList>
            <person name="Florea S."/>
            <person name="Webb J.S."/>
            <person name="Jaromczyk J."/>
            <person name="Schardl C.L."/>
        </authorList>
    </citation>
    <scope>NUCLEOTIDE SEQUENCE [LARGE SCALE GENOMIC DNA]</scope>
    <source>
        <strain evidence="6">MIT 01-6242</strain>
    </source>
</reference>
<gene>
    <name evidence="5" type="ORF">BBW65_00455</name>
</gene>
<dbReference type="SUPFAM" id="SSF53756">
    <property type="entry name" value="UDP-Glycosyltransferase/glycogen phosphorylase"/>
    <property type="match status" value="1"/>
</dbReference>
<dbReference type="STRING" id="222136.BBW65_00455"/>
<evidence type="ECO:0000256" key="1">
    <source>
        <dbReference type="ARBA" id="ARBA00008919"/>
    </source>
</evidence>
<dbReference type="PANTHER" id="PTHR11929">
    <property type="entry name" value="ALPHA- 1,3 -FUCOSYLTRANSFERASE"/>
    <property type="match status" value="1"/>
</dbReference>
<feature type="domain" description="Fucosyltransferase C-terminal" evidence="4">
    <location>
        <begin position="162"/>
        <end position="272"/>
    </location>
</feature>
<dbReference type="PANTHER" id="PTHR11929:SF194">
    <property type="entry name" value="ALPHA-(1,3)-FUCOSYLTRANSFERASE 10"/>
    <property type="match status" value="1"/>
</dbReference>
<dbReference type="GO" id="GO:0046920">
    <property type="term" value="F:alpha-(1-&gt;3)-fucosyltransferase activity"/>
    <property type="evidence" value="ECO:0007669"/>
    <property type="project" value="TreeGrafter"/>
</dbReference>
<name>A0A1B1U3T0_9HELI</name>
<dbReference type="OrthoDB" id="9791032at2"/>
<dbReference type="Proteomes" id="UP000092884">
    <property type="component" value="Chromosome"/>
</dbReference>
<dbReference type="KEGG" id="het:BBW65_00455"/>
<comment type="similarity">
    <text evidence="1">Belongs to the glycosyltransferase 10 family.</text>
</comment>